<protein>
    <recommendedName>
        <fullName evidence="5">F-box associated domain-containing protein</fullName>
    </recommendedName>
</protein>
<dbReference type="InterPro" id="IPR050796">
    <property type="entry name" value="SCF_F-box_component"/>
</dbReference>
<dbReference type="SUPFAM" id="SSF81383">
    <property type="entry name" value="F-box domain"/>
    <property type="match status" value="1"/>
</dbReference>
<dbReference type="Proteomes" id="UP000230069">
    <property type="component" value="Unassembled WGS sequence"/>
</dbReference>
<dbReference type="InterPro" id="IPR017451">
    <property type="entry name" value="F-box-assoc_interact_dom"/>
</dbReference>
<dbReference type="FunCoup" id="A0A2G5DF78">
    <property type="interactions" value="31"/>
</dbReference>
<dbReference type="InterPro" id="IPR036047">
    <property type="entry name" value="F-box-like_dom_sf"/>
</dbReference>
<dbReference type="InterPro" id="IPR001810">
    <property type="entry name" value="F-box_dom"/>
</dbReference>
<name>A0A2G5DF78_AQUCA</name>
<gene>
    <name evidence="3" type="ORF">AQUCO_02100183v1</name>
</gene>
<evidence type="ECO:0000259" key="2">
    <source>
        <dbReference type="Pfam" id="PF07734"/>
    </source>
</evidence>
<evidence type="ECO:0000313" key="4">
    <source>
        <dbReference type="Proteomes" id="UP000230069"/>
    </source>
</evidence>
<evidence type="ECO:0000313" key="3">
    <source>
        <dbReference type="EMBL" id="PIA42143.1"/>
    </source>
</evidence>
<sequence>MMMDSVVRNEERCWWTEMENHHVDEEILLRLPIKSLGRFRCVSKPCYTRLTSSEFSQKYFKVCQANNNNKLNFLLDGYGTYPFSSLSYYGNQLGDDNRHAKAVQLKQPLLLKDDYDEESADPKKNKKHIRYRIHGSCDGLFLVVGNTETTKDGVGDDLVIYIWNPTTGEYKLLPQLVDCDPPINPEKIVCGFGCDPTTDNNYKVLLLQKVDGDDVDLEPKLVFIAHLYTTHTNSWETLPNILLCHNSGRLPDSMTLAYANLHYLALVETDDEEPRPLIISFDLKDHKFRNLPWPRNGNGEGVSLRDLCAFNGNLCALAIETDCITNTYWKIENFGIEGEEHWTKFVCGINSQAAGKRLKLGSALHLFEDGQILLFGNTQFPIETYIVCYHTVNKTTRILYHERMMPSPISPKVYVESLISPNLVKLKNNPDN</sequence>
<keyword evidence="4" id="KW-1185">Reference proteome</keyword>
<dbReference type="InParanoid" id="A0A2G5DF78"/>
<dbReference type="InterPro" id="IPR006527">
    <property type="entry name" value="F-box-assoc_dom_typ1"/>
</dbReference>
<dbReference type="AlphaFoldDB" id="A0A2G5DF78"/>
<dbReference type="NCBIfam" id="TIGR01640">
    <property type="entry name" value="F_box_assoc_1"/>
    <property type="match status" value="1"/>
</dbReference>
<dbReference type="STRING" id="218851.A0A2G5DF78"/>
<proteinExistence type="predicted"/>
<evidence type="ECO:0008006" key="5">
    <source>
        <dbReference type="Google" id="ProtNLM"/>
    </source>
</evidence>
<dbReference type="EMBL" id="KZ305038">
    <property type="protein sequence ID" value="PIA42143.1"/>
    <property type="molecule type" value="Genomic_DNA"/>
</dbReference>
<dbReference type="Pfam" id="PF00646">
    <property type="entry name" value="F-box"/>
    <property type="match status" value="1"/>
</dbReference>
<dbReference type="Pfam" id="PF07734">
    <property type="entry name" value="FBA_1"/>
    <property type="match status" value="1"/>
</dbReference>
<accession>A0A2G5DF78</accession>
<dbReference type="PANTHER" id="PTHR31672">
    <property type="entry name" value="BNACNNG10540D PROTEIN"/>
    <property type="match status" value="1"/>
</dbReference>
<feature type="domain" description="F-box associated beta-propeller type 1" evidence="2">
    <location>
        <begin position="124"/>
        <end position="420"/>
    </location>
</feature>
<reference evidence="3 4" key="1">
    <citation type="submission" date="2017-09" db="EMBL/GenBank/DDBJ databases">
        <title>WGS assembly of Aquilegia coerulea Goldsmith.</title>
        <authorList>
            <person name="Hodges S."/>
            <person name="Kramer E."/>
            <person name="Nordborg M."/>
            <person name="Tomkins J."/>
            <person name="Borevitz J."/>
            <person name="Derieg N."/>
            <person name="Yan J."/>
            <person name="Mihaltcheva S."/>
            <person name="Hayes R.D."/>
            <person name="Rokhsar D."/>
        </authorList>
    </citation>
    <scope>NUCLEOTIDE SEQUENCE [LARGE SCALE GENOMIC DNA]</scope>
    <source>
        <strain evidence="4">cv. Goldsmith</strain>
    </source>
</reference>
<dbReference type="PANTHER" id="PTHR31672:SF13">
    <property type="entry name" value="F-BOX PROTEIN CPR30-LIKE"/>
    <property type="match status" value="1"/>
</dbReference>
<evidence type="ECO:0000259" key="1">
    <source>
        <dbReference type="Pfam" id="PF00646"/>
    </source>
</evidence>
<feature type="domain" description="F-box" evidence="1">
    <location>
        <begin position="25"/>
        <end position="55"/>
    </location>
</feature>
<dbReference type="OrthoDB" id="591557at2759"/>
<organism evidence="3 4">
    <name type="scientific">Aquilegia coerulea</name>
    <name type="common">Rocky mountain columbine</name>
    <dbReference type="NCBI Taxonomy" id="218851"/>
    <lineage>
        <taxon>Eukaryota</taxon>
        <taxon>Viridiplantae</taxon>
        <taxon>Streptophyta</taxon>
        <taxon>Embryophyta</taxon>
        <taxon>Tracheophyta</taxon>
        <taxon>Spermatophyta</taxon>
        <taxon>Magnoliopsida</taxon>
        <taxon>Ranunculales</taxon>
        <taxon>Ranunculaceae</taxon>
        <taxon>Thalictroideae</taxon>
        <taxon>Aquilegia</taxon>
    </lineage>
</organism>